<dbReference type="Proteomes" id="UP000482487">
    <property type="component" value="Unassembled WGS sequence"/>
</dbReference>
<dbReference type="EMBL" id="WVUD01000037">
    <property type="protein sequence ID" value="MYL84610.1"/>
    <property type="molecule type" value="Genomic_DNA"/>
</dbReference>
<evidence type="ECO:0000313" key="3">
    <source>
        <dbReference type="Proteomes" id="UP000482487"/>
    </source>
</evidence>
<dbReference type="OrthoDB" id="5457609at2"/>
<feature type="region of interest" description="Disordered" evidence="1">
    <location>
        <begin position="18"/>
        <end position="41"/>
    </location>
</feature>
<dbReference type="AlphaFoldDB" id="A0A7C9MGY4"/>
<evidence type="ECO:0000256" key="1">
    <source>
        <dbReference type="SAM" id="MobiDB-lite"/>
    </source>
</evidence>
<reference evidence="2 3" key="1">
    <citation type="submission" date="2020-01" db="EMBL/GenBank/DDBJ databases">
        <title>Genome sequence of Desulfovibrio aerotolerans DSM 16695(T).</title>
        <authorList>
            <person name="Karnachuk O."/>
            <person name="Avakyan M."/>
            <person name="Mardanov A."/>
            <person name="Kadnikov V."/>
            <person name="Ravin N."/>
        </authorList>
    </citation>
    <scope>NUCLEOTIDE SEQUENCE [LARGE SCALE GENOMIC DNA]</scope>
    <source>
        <strain evidence="2 3">DSM 16695</strain>
    </source>
</reference>
<sequence length="188" mass="19972">MDINTTYDSLKQQLTINSGTSDTASKGSGANTSTVSSSASSKATTLSKQLSSLGDTTYLSPILQTKVQNEALQTQLTKTLSSKFEELGIDTSQTITLTSDADGTVKVSGDHPDKEAIEKLFVDTPVLTEAFHSLAENSATLKSMTTRQAASLVRAKGYSAYLTQINSTASSSDFYLSYMNGMSSTSFQ</sequence>
<keyword evidence="3" id="KW-1185">Reference proteome</keyword>
<accession>A0A7C9MGY4</accession>
<evidence type="ECO:0000313" key="2">
    <source>
        <dbReference type="EMBL" id="MYL84610.1"/>
    </source>
</evidence>
<feature type="compositionally biased region" description="Low complexity" evidence="1">
    <location>
        <begin position="28"/>
        <end position="41"/>
    </location>
</feature>
<name>A0A7C9MGY4_9BACT</name>
<protein>
    <submittedName>
        <fullName evidence="2">Uncharacterized protein</fullName>
    </submittedName>
</protein>
<gene>
    <name evidence="2" type="ORF">GTA51_15930</name>
</gene>
<proteinExistence type="predicted"/>
<comment type="caution">
    <text evidence="2">The sequence shown here is derived from an EMBL/GenBank/DDBJ whole genome shotgun (WGS) entry which is preliminary data.</text>
</comment>
<organism evidence="2 3">
    <name type="scientific">Solidesulfovibrio aerotolerans</name>
    <dbReference type="NCBI Taxonomy" id="295255"/>
    <lineage>
        <taxon>Bacteria</taxon>
        <taxon>Pseudomonadati</taxon>
        <taxon>Thermodesulfobacteriota</taxon>
        <taxon>Desulfovibrionia</taxon>
        <taxon>Desulfovibrionales</taxon>
        <taxon>Desulfovibrionaceae</taxon>
        <taxon>Solidesulfovibrio</taxon>
    </lineage>
</organism>
<dbReference type="RefSeq" id="WP_160962790.1">
    <property type="nucleotide sequence ID" value="NZ_WVUD01000037.1"/>
</dbReference>